<organism evidence="2 3">
    <name type="scientific">Salinirubellus salinus</name>
    <dbReference type="NCBI Taxonomy" id="1364945"/>
    <lineage>
        <taxon>Archaea</taxon>
        <taxon>Methanobacteriati</taxon>
        <taxon>Methanobacteriota</taxon>
        <taxon>Stenosarchaea group</taxon>
        <taxon>Halobacteria</taxon>
        <taxon>Halobacteriales</taxon>
        <taxon>Natronomonadaceae</taxon>
        <taxon>Salinirubellus</taxon>
    </lineage>
</organism>
<accession>A0A9E7R0N8</accession>
<proteinExistence type="predicted"/>
<protein>
    <submittedName>
        <fullName evidence="2">Uncharacterized protein</fullName>
    </submittedName>
</protein>
<sequence length="64" mass="7106">MENTYPHDTAAASFRSALQQTANGKPVASIDRMLSLVIDHRAVRRQYSETNTGDSDPPTSVWWG</sequence>
<evidence type="ECO:0000313" key="3">
    <source>
        <dbReference type="Proteomes" id="UP001057580"/>
    </source>
</evidence>
<dbReference type="Proteomes" id="UP001057580">
    <property type="component" value="Chromosome"/>
</dbReference>
<feature type="region of interest" description="Disordered" evidence="1">
    <location>
        <begin position="44"/>
        <end position="64"/>
    </location>
</feature>
<dbReference type="AlphaFoldDB" id="A0A9E7R0N8"/>
<dbReference type="EMBL" id="CP104003">
    <property type="protein sequence ID" value="UWM53471.1"/>
    <property type="molecule type" value="Genomic_DNA"/>
</dbReference>
<keyword evidence="3" id="KW-1185">Reference proteome</keyword>
<feature type="compositionally biased region" description="Polar residues" evidence="1">
    <location>
        <begin position="48"/>
        <end position="58"/>
    </location>
</feature>
<dbReference type="KEGG" id="ssai:N0B31_15150"/>
<name>A0A9E7R0N8_9EURY</name>
<evidence type="ECO:0000256" key="1">
    <source>
        <dbReference type="SAM" id="MobiDB-lite"/>
    </source>
</evidence>
<gene>
    <name evidence="2" type="ORF">N0B31_15150</name>
</gene>
<evidence type="ECO:0000313" key="2">
    <source>
        <dbReference type="EMBL" id="UWM53471.1"/>
    </source>
</evidence>
<dbReference type="GeneID" id="74943786"/>
<dbReference type="RefSeq" id="WP_260592465.1">
    <property type="nucleotide sequence ID" value="NZ_CP104003.1"/>
</dbReference>
<reference evidence="2" key="1">
    <citation type="submission" date="2022-09" db="EMBL/GenBank/DDBJ databases">
        <title>Diverse halophilic archaea isolated from saline environments.</title>
        <authorList>
            <person name="Cui H.-L."/>
        </authorList>
    </citation>
    <scope>NUCLEOTIDE SEQUENCE</scope>
    <source>
        <strain evidence="2">ZS-35-S2</strain>
    </source>
</reference>